<dbReference type="OrthoDB" id="37537at2759"/>
<evidence type="ECO:0000259" key="1">
    <source>
        <dbReference type="Pfam" id="PF00248"/>
    </source>
</evidence>
<dbReference type="Pfam" id="PF00248">
    <property type="entry name" value="Aldo_ket_red"/>
    <property type="match status" value="1"/>
</dbReference>
<dbReference type="Gene3D" id="3.20.20.100">
    <property type="entry name" value="NADP-dependent oxidoreductase domain"/>
    <property type="match status" value="1"/>
</dbReference>
<dbReference type="EMBL" id="JAHRHY010000026">
    <property type="protein sequence ID" value="KAG9061139.1"/>
    <property type="molecule type" value="Genomic_DNA"/>
</dbReference>
<dbReference type="SUPFAM" id="SSF51430">
    <property type="entry name" value="NAD(P)-linked oxidoreductase"/>
    <property type="match status" value="1"/>
</dbReference>
<comment type="caution">
    <text evidence="2">The sequence shown here is derived from an EMBL/GenBank/DDBJ whole genome shotgun (WGS) entry which is preliminary data.</text>
</comment>
<dbReference type="InterPro" id="IPR036812">
    <property type="entry name" value="NAD(P)_OxRdtase_dom_sf"/>
</dbReference>
<dbReference type="AlphaFoldDB" id="A0A9P7XJK3"/>
<keyword evidence="3" id="KW-1185">Reference proteome</keyword>
<evidence type="ECO:0000313" key="3">
    <source>
        <dbReference type="Proteomes" id="UP000707451"/>
    </source>
</evidence>
<evidence type="ECO:0000313" key="2">
    <source>
        <dbReference type="EMBL" id="KAG9061139.1"/>
    </source>
</evidence>
<feature type="domain" description="NADP-dependent oxidoreductase" evidence="1">
    <location>
        <begin position="17"/>
        <end position="92"/>
    </location>
</feature>
<proteinExistence type="predicted"/>
<gene>
    <name evidence="2" type="ORF">KI688_007769</name>
</gene>
<dbReference type="InterPro" id="IPR023210">
    <property type="entry name" value="NADP_OxRdtase_dom"/>
</dbReference>
<organism evidence="2 3">
    <name type="scientific">Linnemannia hyalina</name>
    <dbReference type="NCBI Taxonomy" id="64524"/>
    <lineage>
        <taxon>Eukaryota</taxon>
        <taxon>Fungi</taxon>
        <taxon>Fungi incertae sedis</taxon>
        <taxon>Mucoromycota</taxon>
        <taxon>Mortierellomycotina</taxon>
        <taxon>Mortierellomycetes</taxon>
        <taxon>Mortierellales</taxon>
        <taxon>Mortierellaceae</taxon>
        <taxon>Linnemannia</taxon>
    </lineage>
</organism>
<accession>A0A9P7XJK3</accession>
<protein>
    <recommendedName>
        <fullName evidence="1">NADP-dependent oxidoreductase domain-containing protein</fullName>
    </recommendedName>
</protein>
<name>A0A9P7XJK3_9FUNG</name>
<reference evidence="2" key="1">
    <citation type="submission" date="2021-06" db="EMBL/GenBank/DDBJ databases">
        <title>Genome Sequence of Mortierella hyaline Strain SCG-10, a Cold-Adapted, Nitrate-Reducing Fungus Isolated from Soil in Minnesota, USA.</title>
        <authorList>
            <person name="Aldossari N."/>
        </authorList>
    </citation>
    <scope>NUCLEOTIDE SEQUENCE</scope>
    <source>
        <strain evidence="2">SCG-10</strain>
    </source>
</reference>
<dbReference type="Proteomes" id="UP000707451">
    <property type="component" value="Unassembled WGS sequence"/>
</dbReference>
<sequence>MFDQSQFGKLYRDLYWNNLFFEAIKSVEKSAEEHGLTLIESALRWLKHHSGLGPNDGIVVGASSLKHLEDNLRDLEKGPLPKQVVNAFDGAWEHVKAACPPYYWSSGSATSITNALDK</sequence>